<dbReference type="Pfam" id="PF19922">
    <property type="entry name" value="bpX6"/>
    <property type="match status" value="1"/>
</dbReference>
<dbReference type="STRING" id="1122240.GCA_000620105_02637"/>
<gene>
    <name evidence="3" type="ORF">DAI18_12950</name>
</gene>
<reference evidence="3 4" key="1">
    <citation type="submission" date="2018-04" db="EMBL/GenBank/DDBJ databases">
        <title>Denitrifier Microvirgula.</title>
        <authorList>
            <person name="Anderson E."/>
            <person name="Jang J."/>
            <person name="Ishii S."/>
        </authorList>
    </citation>
    <scope>NUCLEOTIDE SEQUENCE [LARGE SCALE GENOMIC DNA]</scope>
    <source>
        <strain evidence="3 4">BE2.4</strain>
    </source>
</reference>
<name>A0A2S0PBX2_9NEIS</name>
<keyword evidence="4" id="KW-1185">Reference proteome</keyword>
<dbReference type="RefSeq" id="WP_107889633.1">
    <property type="nucleotide sequence ID" value="NZ_CP028519.1"/>
</dbReference>
<dbReference type="InterPro" id="IPR045547">
    <property type="entry name" value="bpX6"/>
</dbReference>
<protein>
    <recommendedName>
        <fullName evidence="2">MoxR-vWA-beta-propeller ternary system domain-containing protein</fullName>
    </recommendedName>
</protein>
<dbReference type="EMBL" id="CP028519">
    <property type="protein sequence ID" value="AVY94845.1"/>
    <property type="molecule type" value="Genomic_DNA"/>
</dbReference>
<dbReference type="Proteomes" id="UP000244173">
    <property type="component" value="Chromosome"/>
</dbReference>
<organism evidence="3 4">
    <name type="scientific">Microvirgula aerodenitrificans</name>
    <dbReference type="NCBI Taxonomy" id="57480"/>
    <lineage>
        <taxon>Bacteria</taxon>
        <taxon>Pseudomonadati</taxon>
        <taxon>Pseudomonadota</taxon>
        <taxon>Betaproteobacteria</taxon>
        <taxon>Neisseriales</taxon>
        <taxon>Aquaspirillaceae</taxon>
        <taxon>Microvirgula</taxon>
    </lineage>
</organism>
<proteinExistence type="predicted"/>
<dbReference type="AlphaFoldDB" id="A0A2S0PBX2"/>
<evidence type="ECO:0000313" key="4">
    <source>
        <dbReference type="Proteomes" id="UP000244173"/>
    </source>
</evidence>
<feature type="domain" description="MoxR-vWA-beta-propeller ternary system" evidence="2">
    <location>
        <begin position="11"/>
        <end position="178"/>
    </location>
</feature>
<evidence type="ECO:0000256" key="1">
    <source>
        <dbReference type="SAM" id="MobiDB-lite"/>
    </source>
</evidence>
<evidence type="ECO:0000313" key="3">
    <source>
        <dbReference type="EMBL" id="AVY94845.1"/>
    </source>
</evidence>
<feature type="region of interest" description="Disordered" evidence="1">
    <location>
        <begin position="320"/>
        <end position="352"/>
    </location>
</feature>
<evidence type="ECO:0000259" key="2">
    <source>
        <dbReference type="Pfam" id="PF19922"/>
    </source>
</evidence>
<dbReference type="KEGG" id="maer:DAI18_12950"/>
<dbReference type="OrthoDB" id="3652574at2"/>
<accession>A0A2S0PBX2</accession>
<sequence length="931" mass="101872">MPAIDPGLLPCQPVWHGNPPLHGLWFPADWYDDAQRAARLVAAWQPGATAWRFAAGDALRFALPLPADAAQLGWPLVRVGQTLSSAGIRPGEAARLPEADLWIVDGGRVLALHFAGAEPLEPAGWLSVDDHVLLDTDDFRDEPGEAMLATPAVPGDVREVLGEAVAPADAAQQRFVQAIGQPPQSRPDTRNGTTGSAAWKWQVALAIMLMGWLLITDRLPPLSSPGWLIPITVWAVHHWIARRLAGGARPLASRLVDSLPARRLRARLPQRWQDWVARMVMTTPLARAFGHRQAAYLRRMLEMFENGRLDEALRHAIPLGGGDGSDSPSLSTPHARKDLRLGAPGTSGHASLNLDPPLRQYLMDLYRRSFGKLDREGRIDEAVFVLAELLQSHAEALDYLEKQQRFTQAAALALYWDMAADTIVRLHCLAGDWKHAVAVARRDNAFSTAILQLEDKWPDAARRLREEWATTLAAQGAWLEAVDAAWPLPDFRPQAAQWLQNVEQAGGQLQARALLRRAILLPDTMVHYHDFLLGLRDDPAQYPARAAIADSALTLGARGPGVAAILRPLLPGLLADRMAGHGKLDRRTLSKLVTLAADPVFAADLPDLRFPPPAVLPLNQQQTPLDWQAPAAGARALQDAVPLNDDTFLLALGEAGAMLVDRHGTPLHRFPQPAERLVPAHNGQVVLALAQRGTRWRVSRLDLLNRTATDLGSGEFDHMAEQFDGIGWTVVSGSRLQVLDVTTSLQSVLWQVADLPGMVTAFCAGTSVEQLLIQTGPDEVQLWCYHLPERRLSSRWPQEKHTGDGLLLERDEGCVVFHTEQDRDGQIVLHRGGRGDDGAAVTLPGPAGHGSGLMLKTGAGWYLACRTSPNGAVDLFHVGMRDWALKAALHWPAGSGLQVRVADDWWQVIDQHGRLFHVDVSLGRTLSLSVF</sequence>